<proteinExistence type="predicted"/>
<reference evidence="1 2" key="1">
    <citation type="submission" date="2014-07" db="EMBL/GenBank/DDBJ databases">
        <title>Epilithonimonas lactis LMG 22401 Genome.</title>
        <authorList>
            <person name="Pipes S.E."/>
            <person name="Stropko S.J."/>
        </authorList>
    </citation>
    <scope>NUCLEOTIDE SEQUENCE [LARGE SCALE GENOMIC DNA]</scope>
    <source>
        <strain evidence="1 2">LMG 24401</strain>
    </source>
</reference>
<dbReference type="Proteomes" id="UP000028623">
    <property type="component" value="Unassembled WGS sequence"/>
</dbReference>
<gene>
    <name evidence="1" type="ORF">IO89_20100</name>
</gene>
<organism evidence="1 2">
    <name type="scientific">Epilithonimonas lactis</name>
    <dbReference type="NCBI Taxonomy" id="421072"/>
    <lineage>
        <taxon>Bacteria</taxon>
        <taxon>Pseudomonadati</taxon>
        <taxon>Bacteroidota</taxon>
        <taxon>Flavobacteriia</taxon>
        <taxon>Flavobacteriales</taxon>
        <taxon>Weeksellaceae</taxon>
        <taxon>Chryseobacterium group</taxon>
        <taxon>Epilithonimonas</taxon>
    </lineage>
</organism>
<dbReference type="EMBL" id="JPLY01000011">
    <property type="protein sequence ID" value="KFC17857.1"/>
    <property type="molecule type" value="Genomic_DNA"/>
</dbReference>
<name>A0A085B5W2_9FLAO</name>
<evidence type="ECO:0000313" key="2">
    <source>
        <dbReference type="Proteomes" id="UP000028623"/>
    </source>
</evidence>
<sequence>MVLPDEDGDERFKKLLQKVRARIKGKNNNSSAHLSIGRELTPEQIENSQNLFPDVNFKFHCNQLALRKRNGKVGQYDIVQTFLFSGVATKEESIQLSLF</sequence>
<dbReference type="OrthoDB" id="980044at2"/>
<dbReference type="RefSeq" id="WP_051880108.1">
    <property type="nucleotide sequence ID" value="NZ_FOFI01000004.1"/>
</dbReference>
<evidence type="ECO:0000313" key="1">
    <source>
        <dbReference type="EMBL" id="KFC17857.1"/>
    </source>
</evidence>
<dbReference type="Gene3D" id="3.90.1140.10">
    <property type="entry name" value="Cyclic phosphodiesterase"/>
    <property type="match status" value="1"/>
</dbReference>
<dbReference type="AlphaFoldDB" id="A0A085B5W2"/>
<protein>
    <submittedName>
        <fullName evidence="1">Uncharacterized protein</fullName>
    </submittedName>
</protein>
<accession>A0A085B5W2</accession>
<comment type="caution">
    <text evidence="1">The sequence shown here is derived from an EMBL/GenBank/DDBJ whole genome shotgun (WGS) entry which is preliminary data.</text>
</comment>
<keyword evidence="2" id="KW-1185">Reference proteome</keyword>